<keyword evidence="3" id="KW-1185">Reference proteome</keyword>
<gene>
    <name evidence="2" type="primary">cobC</name>
    <name evidence="2" type="ORF">LEP1GSC060_3091</name>
</gene>
<dbReference type="InterPro" id="IPR013078">
    <property type="entry name" value="His_Pase_superF_clade-1"/>
</dbReference>
<dbReference type="Gene3D" id="3.40.50.1240">
    <property type="entry name" value="Phosphoglycerate mutase-like"/>
    <property type="match status" value="1"/>
</dbReference>
<dbReference type="GO" id="GO:0009236">
    <property type="term" value="P:cobalamin biosynthetic process"/>
    <property type="evidence" value="ECO:0007669"/>
    <property type="project" value="UniProtKB-UniRule"/>
</dbReference>
<dbReference type="AlphaFoldDB" id="N1WN53"/>
<organism evidence="2 3">
    <name type="scientific">Leptospira weilii serovar Ranarum str. ICFT</name>
    <dbReference type="NCBI Taxonomy" id="1218598"/>
    <lineage>
        <taxon>Bacteria</taxon>
        <taxon>Pseudomonadati</taxon>
        <taxon>Spirochaetota</taxon>
        <taxon>Spirochaetia</taxon>
        <taxon>Leptospirales</taxon>
        <taxon>Leptospiraceae</taxon>
        <taxon>Leptospira</taxon>
    </lineage>
</organism>
<dbReference type="PANTHER" id="PTHR48100">
    <property type="entry name" value="BROAD-SPECIFICITY PHOSPHATASE YOR283W-RELATED"/>
    <property type="match status" value="1"/>
</dbReference>
<dbReference type="EC" id="3.1.3.73" evidence="1"/>
<dbReference type="NCBIfam" id="TIGR03162">
    <property type="entry name" value="ribazole_cobC"/>
    <property type="match status" value="1"/>
</dbReference>
<dbReference type="InterPro" id="IPR029033">
    <property type="entry name" value="His_PPase_superfam"/>
</dbReference>
<evidence type="ECO:0000313" key="2">
    <source>
        <dbReference type="EMBL" id="EMY77238.1"/>
    </source>
</evidence>
<sequence length="194" mass="22329">MELYLIRHTTPDVLPGTCYGRTDVPLIADFYQEFQSIPKKIDVVFDRLYSSPSSRCGNLAEFIKQNNSIELEYSNLLMELDFGLWEGKPWSEIPEKESVSWTKDFVNVRTPGGESYLELYERIEGFLEKILNSFSNEKIGIVTHAGVIRAVLCKLLKIPLERGFSFDLNYGSLSKILVEKNGQEFLSKLIFWNL</sequence>
<dbReference type="STRING" id="1218598.LEP1GSC060_3091"/>
<name>N1WN53_9LEPT</name>
<dbReference type="InterPro" id="IPR017578">
    <property type="entry name" value="Ribazole_CobC"/>
</dbReference>
<dbReference type="SUPFAM" id="SSF53254">
    <property type="entry name" value="Phosphoglycerate mutase-like"/>
    <property type="match status" value="1"/>
</dbReference>
<keyword evidence="2" id="KW-0378">Hydrolase</keyword>
<dbReference type="OrthoDB" id="7925971at2"/>
<protein>
    <recommendedName>
        <fullName evidence="1">Alpha-ribazole phosphatase</fullName>
        <ecNumber evidence="1">3.1.3.73</ecNumber>
    </recommendedName>
</protein>
<accession>N1WN53</accession>
<dbReference type="Proteomes" id="UP000012313">
    <property type="component" value="Unassembled WGS sequence"/>
</dbReference>
<dbReference type="GO" id="GO:0005737">
    <property type="term" value="C:cytoplasm"/>
    <property type="evidence" value="ECO:0007669"/>
    <property type="project" value="TreeGrafter"/>
</dbReference>
<evidence type="ECO:0000256" key="1">
    <source>
        <dbReference type="NCBIfam" id="TIGR03162"/>
    </source>
</evidence>
<reference evidence="2" key="1">
    <citation type="submission" date="2013-03" db="EMBL/GenBank/DDBJ databases">
        <authorList>
            <person name="Harkins D.M."/>
            <person name="Durkin A.S."/>
            <person name="Brinkac L.M."/>
            <person name="Haft D.H."/>
            <person name="Selengut J.D."/>
            <person name="Sanka R."/>
            <person name="DePew J."/>
            <person name="Purushe J."/>
            <person name="Hartskeerl R.A."/>
            <person name="Ahmed A."/>
            <person name="van der Linden H."/>
            <person name="Goris M.G.A."/>
            <person name="Vinetz J.M."/>
            <person name="Sutton G.G."/>
            <person name="Nierman W.C."/>
            <person name="Fouts D.E."/>
        </authorList>
    </citation>
    <scope>NUCLEOTIDE SEQUENCE [LARGE SCALE GENOMIC DNA]</scope>
    <source>
        <strain evidence="2">ICFT</strain>
    </source>
</reference>
<dbReference type="RefSeq" id="WP_003004107.1">
    <property type="nucleotide sequence ID" value="NZ_AOHC02000037.1"/>
</dbReference>
<dbReference type="CDD" id="cd07067">
    <property type="entry name" value="HP_PGM_like"/>
    <property type="match status" value="1"/>
</dbReference>
<evidence type="ECO:0000313" key="3">
    <source>
        <dbReference type="Proteomes" id="UP000012313"/>
    </source>
</evidence>
<comment type="caution">
    <text evidence="2">The sequence shown here is derived from an EMBL/GenBank/DDBJ whole genome shotgun (WGS) entry which is preliminary data.</text>
</comment>
<dbReference type="InterPro" id="IPR050275">
    <property type="entry name" value="PGM_Phosphatase"/>
</dbReference>
<dbReference type="Pfam" id="PF00300">
    <property type="entry name" value="His_Phos_1"/>
    <property type="match status" value="1"/>
</dbReference>
<dbReference type="SMART" id="SM00855">
    <property type="entry name" value="PGAM"/>
    <property type="match status" value="1"/>
</dbReference>
<proteinExistence type="predicted"/>
<dbReference type="PANTHER" id="PTHR48100:SF59">
    <property type="entry name" value="ADENOSYLCOBALAMIN_ALPHA-RIBAZOLE PHOSPHATASE"/>
    <property type="match status" value="1"/>
</dbReference>
<dbReference type="EMBL" id="AOHC02000037">
    <property type="protein sequence ID" value="EMY77238.1"/>
    <property type="molecule type" value="Genomic_DNA"/>
</dbReference>
<dbReference type="GO" id="GO:0043755">
    <property type="term" value="F:alpha-ribazole phosphatase activity"/>
    <property type="evidence" value="ECO:0007669"/>
    <property type="project" value="UniProtKB-UniRule"/>
</dbReference>